<feature type="transmembrane region" description="Helical" evidence="8">
    <location>
        <begin position="169"/>
        <end position="196"/>
    </location>
</feature>
<protein>
    <recommendedName>
        <fullName evidence="9">Glycosyltransferase RgtA/B/C/D-like domain-containing protein</fullName>
    </recommendedName>
</protein>
<evidence type="ECO:0000256" key="5">
    <source>
        <dbReference type="ARBA" id="ARBA00022692"/>
    </source>
</evidence>
<name>A0A9N8RS49_9BURK</name>
<dbReference type="AlphaFoldDB" id="A0A9N8RS49"/>
<feature type="transmembrane region" description="Helical" evidence="8">
    <location>
        <begin position="94"/>
        <end position="115"/>
    </location>
</feature>
<dbReference type="GO" id="GO:0016763">
    <property type="term" value="F:pentosyltransferase activity"/>
    <property type="evidence" value="ECO:0007669"/>
    <property type="project" value="TreeGrafter"/>
</dbReference>
<comment type="caution">
    <text evidence="10">The sequence shown here is derived from an EMBL/GenBank/DDBJ whole genome shotgun (WGS) entry which is preliminary data.</text>
</comment>
<evidence type="ECO:0000256" key="2">
    <source>
        <dbReference type="ARBA" id="ARBA00022475"/>
    </source>
</evidence>
<reference evidence="10" key="1">
    <citation type="submission" date="2021-04" db="EMBL/GenBank/DDBJ databases">
        <authorList>
            <person name="Vanwijnsberghe S."/>
        </authorList>
    </citation>
    <scope>NUCLEOTIDE SEQUENCE</scope>
    <source>
        <strain evidence="10">LMG 31841</strain>
    </source>
</reference>
<feature type="domain" description="Glycosyltransferase RgtA/B/C/D-like" evidence="9">
    <location>
        <begin position="80"/>
        <end position="223"/>
    </location>
</feature>
<dbReference type="GO" id="GO:0009103">
    <property type="term" value="P:lipopolysaccharide biosynthetic process"/>
    <property type="evidence" value="ECO:0007669"/>
    <property type="project" value="UniProtKB-ARBA"/>
</dbReference>
<evidence type="ECO:0000256" key="6">
    <source>
        <dbReference type="ARBA" id="ARBA00022989"/>
    </source>
</evidence>
<evidence type="ECO:0000313" key="11">
    <source>
        <dbReference type="Proteomes" id="UP000789704"/>
    </source>
</evidence>
<keyword evidence="11" id="KW-1185">Reference proteome</keyword>
<dbReference type="InterPro" id="IPR050297">
    <property type="entry name" value="LipidA_mod_glycosyltrf_83"/>
</dbReference>
<evidence type="ECO:0000256" key="1">
    <source>
        <dbReference type="ARBA" id="ARBA00004651"/>
    </source>
</evidence>
<evidence type="ECO:0000313" key="10">
    <source>
        <dbReference type="EMBL" id="CAG4886602.1"/>
    </source>
</evidence>
<dbReference type="RefSeq" id="WP_228874307.1">
    <property type="nucleotide sequence ID" value="NZ_CAJQYX010000007.1"/>
</dbReference>
<feature type="transmembrane region" description="Helical" evidence="8">
    <location>
        <begin position="208"/>
        <end position="232"/>
    </location>
</feature>
<proteinExistence type="predicted"/>
<evidence type="ECO:0000259" key="9">
    <source>
        <dbReference type="Pfam" id="PF13231"/>
    </source>
</evidence>
<evidence type="ECO:0000256" key="3">
    <source>
        <dbReference type="ARBA" id="ARBA00022676"/>
    </source>
</evidence>
<dbReference type="InterPro" id="IPR038731">
    <property type="entry name" value="RgtA/B/C-like"/>
</dbReference>
<accession>A0A9N8RS49</accession>
<sequence length="589" mass="65404">MENLIASRQLYGSRIDYAAVALPVLIWAIAVAVANPLGNFPLQDDWSFALTVRHLLETGEFRPLGWTAMSLFGQTMWGALFCLPFGFSFNALRASTLVAGALALAVLAILLQLAGCERRKTVVATLILAFNPIFFELNNTFMTDVAFTASSAISTLFFCRYISTRNTVLLVLAILSGCWAIMIRQLGLFLPLAMVLTLLLENRRDWRAIMLSAIAVLAGVALLKGLTIWLTARDAMPVMYLSKTSIWTRLFPASTITLATVGHRLAEISWWFRAALGQIGWLLMPILALRLPGLVRDFTRLSRGKAILIGAALCGVGWFALLVSQHHIFPFNTWTTVRDSGLGPIWFFDARSGDDVPPLPALFWYCATFLGCVGGVLLLLDIALIVRSIVARSRARRHDTALSVRTFLLLSASIYMAPCVMAGFYDRYMLPAFLPLIAFVALAPSSGNAAWPSFGRSRMSSFSRQASLWPRAALMLSWFALIVMGGYAVGGTHDYMSWNRARWLLADTLLQRGIPVTQIDGGYEFNGYFLYDPGIDFTKPQPMSWWVHDNKYMIQFTPMPGYRVIDSADAGGWLPPLRRKLLTLQRVSP</sequence>
<keyword evidence="4" id="KW-0808">Transferase</keyword>
<gene>
    <name evidence="10" type="ORF">LMG31841_00225</name>
</gene>
<keyword evidence="7 8" id="KW-0472">Membrane</keyword>
<keyword evidence="2" id="KW-1003">Cell membrane</keyword>
<dbReference type="Proteomes" id="UP000789704">
    <property type="component" value="Unassembled WGS sequence"/>
</dbReference>
<dbReference type="EMBL" id="CAJQZC010000001">
    <property type="protein sequence ID" value="CAG4886602.1"/>
    <property type="molecule type" value="Genomic_DNA"/>
</dbReference>
<comment type="subcellular location">
    <subcellularLocation>
        <location evidence="1">Cell membrane</location>
        <topology evidence="1">Multi-pass membrane protein</topology>
    </subcellularLocation>
</comment>
<dbReference type="Pfam" id="PF13231">
    <property type="entry name" value="PMT_2"/>
    <property type="match status" value="1"/>
</dbReference>
<feature type="transmembrane region" description="Helical" evidence="8">
    <location>
        <begin position="407"/>
        <end position="425"/>
    </location>
</feature>
<feature type="transmembrane region" description="Helical" evidence="8">
    <location>
        <begin position="306"/>
        <end position="324"/>
    </location>
</feature>
<keyword evidence="3" id="KW-0328">Glycosyltransferase</keyword>
<feature type="transmembrane region" description="Helical" evidence="8">
    <location>
        <begin position="431"/>
        <end position="451"/>
    </location>
</feature>
<feature type="transmembrane region" description="Helical" evidence="8">
    <location>
        <begin position="145"/>
        <end position="163"/>
    </location>
</feature>
<feature type="transmembrane region" description="Helical" evidence="8">
    <location>
        <begin position="17"/>
        <end position="37"/>
    </location>
</feature>
<organism evidence="10 11">
    <name type="scientific">Paraburkholderia saeva</name>
    <dbReference type="NCBI Taxonomy" id="2777537"/>
    <lineage>
        <taxon>Bacteria</taxon>
        <taxon>Pseudomonadati</taxon>
        <taxon>Pseudomonadota</taxon>
        <taxon>Betaproteobacteria</taxon>
        <taxon>Burkholderiales</taxon>
        <taxon>Burkholderiaceae</taxon>
        <taxon>Paraburkholderia</taxon>
    </lineage>
</organism>
<keyword evidence="5 8" id="KW-0812">Transmembrane</keyword>
<feature type="transmembrane region" description="Helical" evidence="8">
    <location>
        <begin position="472"/>
        <end position="490"/>
    </location>
</feature>
<dbReference type="PANTHER" id="PTHR33908:SF11">
    <property type="entry name" value="MEMBRANE PROTEIN"/>
    <property type="match status" value="1"/>
</dbReference>
<evidence type="ECO:0000256" key="8">
    <source>
        <dbReference type="SAM" id="Phobius"/>
    </source>
</evidence>
<feature type="transmembrane region" description="Helical" evidence="8">
    <location>
        <begin position="362"/>
        <end position="386"/>
    </location>
</feature>
<feature type="transmembrane region" description="Helical" evidence="8">
    <location>
        <begin position="64"/>
        <end position="87"/>
    </location>
</feature>
<evidence type="ECO:0000256" key="7">
    <source>
        <dbReference type="ARBA" id="ARBA00023136"/>
    </source>
</evidence>
<dbReference type="PANTHER" id="PTHR33908">
    <property type="entry name" value="MANNOSYLTRANSFERASE YKCB-RELATED"/>
    <property type="match status" value="1"/>
</dbReference>
<keyword evidence="6 8" id="KW-1133">Transmembrane helix</keyword>
<evidence type="ECO:0000256" key="4">
    <source>
        <dbReference type="ARBA" id="ARBA00022679"/>
    </source>
</evidence>
<dbReference type="GO" id="GO:0005886">
    <property type="term" value="C:plasma membrane"/>
    <property type="evidence" value="ECO:0007669"/>
    <property type="project" value="UniProtKB-SubCell"/>
</dbReference>